<evidence type="ECO:0000313" key="2">
    <source>
        <dbReference type="EMBL" id="RKP21638.1"/>
    </source>
</evidence>
<protein>
    <submittedName>
        <fullName evidence="2">Uncharacterized protein</fullName>
    </submittedName>
</protein>
<keyword evidence="1" id="KW-0812">Transmembrane</keyword>
<gene>
    <name evidence="2" type="ORF">ROZALSC1DRAFT_20348</name>
</gene>
<keyword evidence="1" id="KW-1133">Transmembrane helix</keyword>
<accession>A0A4P9YQ11</accession>
<sequence>MCYESTSPFLGGFIAFYIIFNSILSICRIKIDYDRGSKSSRHKVAACATIFLLCYSVSYIYAAINLDELYFNKGTAYAMAMSSVFSGAFLSLFSSLKHVAVVASVVKRQRIIVFVVSIIVIAMAVMIYTAVTDIQKAETLPPKYSIAFSLCIMLCIFFAVFLGGGLFSYHIWQQVQKLPQTRRAFILLLTSVNIFNFLSILCWIVVVIATMKLTGTIYTTPSTIICMNTILFFENFGDLLTREVASRERNKSAAKNSKDMTGAIKSGAALKS</sequence>
<feature type="transmembrane region" description="Helical" evidence="1">
    <location>
        <begin position="215"/>
        <end position="233"/>
    </location>
</feature>
<organism evidence="2 3">
    <name type="scientific">Rozella allomycis (strain CSF55)</name>
    <dbReference type="NCBI Taxonomy" id="988480"/>
    <lineage>
        <taxon>Eukaryota</taxon>
        <taxon>Fungi</taxon>
        <taxon>Fungi incertae sedis</taxon>
        <taxon>Cryptomycota</taxon>
        <taxon>Cryptomycota incertae sedis</taxon>
        <taxon>Rozella</taxon>
    </lineage>
</organism>
<feature type="transmembrane region" description="Helical" evidence="1">
    <location>
        <begin position="146"/>
        <end position="172"/>
    </location>
</feature>
<feature type="transmembrane region" description="Helical" evidence="1">
    <location>
        <begin position="76"/>
        <end position="99"/>
    </location>
</feature>
<feature type="transmembrane region" description="Helical" evidence="1">
    <location>
        <begin position="6"/>
        <end position="24"/>
    </location>
</feature>
<evidence type="ECO:0000256" key="1">
    <source>
        <dbReference type="SAM" id="Phobius"/>
    </source>
</evidence>
<name>A0A4P9YQ11_ROZAC</name>
<feature type="transmembrane region" description="Helical" evidence="1">
    <location>
        <begin position="184"/>
        <end position="209"/>
    </location>
</feature>
<proteinExistence type="predicted"/>
<dbReference type="AlphaFoldDB" id="A0A4P9YQ11"/>
<keyword evidence="1" id="KW-0472">Membrane</keyword>
<dbReference type="EMBL" id="ML004939">
    <property type="protein sequence ID" value="RKP21638.1"/>
    <property type="molecule type" value="Genomic_DNA"/>
</dbReference>
<feature type="transmembrane region" description="Helical" evidence="1">
    <location>
        <begin position="111"/>
        <end position="131"/>
    </location>
</feature>
<feature type="transmembrane region" description="Helical" evidence="1">
    <location>
        <begin position="44"/>
        <end position="64"/>
    </location>
</feature>
<reference evidence="3" key="1">
    <citation type="journal article" date="2018" name="Nat. Microbiol.">
        <title>Leveraging single-cell genomics to expand the fungal tree of life.</title>
        <authorList>
            <person name="Ahrendt S.R."/>
            <person name="Quandt C.A."/>
            <person name="Ciobanu D."/>
            <person name="Clum A."/>
            <person name="Salamov A."/>
            <person name="Andreopoulos B."/>
            <person name="Cheng J.F."/>
            <person name="Woyke T."/>
            <person name="Pelin A."/>
            <person name="Henrissat B."/>
            <person name="Reynolds N.K."/>
            <person name="Benny G.L."/>
            <person name="Smith M.E."/>
            <person name="James T.Y."/>
            <person name="Grigoriev I.V."/>
        </authorList>
    </citation>
    <scope>NUCLEOTIDE SEQUENCE [LARGE SCALE GENOMIC DNA]</scope>
    <source>
        <strain evidence="3">CSF55</strain>
    </source>
</reference>
<evidence type="ECO:0000313" key="3">
    <source>
        <dbReference type="Proteomes" id="UP000281549"/>
    </source>
</evidence>
<dbReference type="Proteomes" id="UP000281549">
    <property type="component" value="Unassembled WGS sequence"/>
</dbReference>